<organism evidence="1 2">
    <name type="scientific">Halobacteroides halobius (strain ATCC 35273 / DSM 5150 / MD-1)</name>
    <dbReference type="NCBI Taxonomy" id="748449"/>
    <lineage>
        <taxon>Bacteria</taxon>
        <taxon>Bacillati</taxon>
        <taxon>Bacillota</taxon>
        <taxon>Clostridia</taxon>
        <taxon>Halanaerobiales</taxon>
        <taxon>Halobacteroidaceae</taxon>
        <taxon>Halobacteroides</taxon>
    </lineage>
</organism>
<dbReference type="RefSeq" id="WP_015326624.1">
    <property type="nucleotide sequence ID" value="NC_019978.1"/>
</dbReference>
<protein>
    <submittedName>
        <fullName evidence="1">Uncharacterized protein</fullName>
    </submittedName>
</protein>
<dbReference type="KEGG" id="hhl:Halha_0938"/>
<keyword evidence="2" id="KW-1185">Reference proteome</keyword>
<dbReference type="Proteomes" id="UP000010880">
    <property type="component" value="Chromosome"/>
</dbReference>
<name>L0K973_HALHC</name>
<gene>
    <name evidence="1" type="ordered locus">Halha_0938</name>
</gene>
<proteinExistence type="predicted"/>
<dbReference type="EMBL" id="CP003359">
    <property type="protein sequence ID" value="AGB40899.1"/>
    <property type="molecule type" value="Genomic_DNA"/>
</dbReference>
<dbReference type="STRING" id="748449.Halha_0938"/>
<dbReference type="AlphaFoldDB" id="L0K973"/>
<dbReference type="HOGENOM" id="CLU_2879648_0_0_9"/>
<evidence type="ECO:0000313" key="1">
    <source>
        <dbReference type="EMBL" id="AGB40899.1"/>
    </source>
</evidence>
<evidence type="ECO:0000313" key="2">
    <source>
        <dbReference type="Proteomes" id="UP000010880"/>
    </source>
</evidence>
<sequence length="63" mass="7296">MINQQLLQKVAQNCPEYDPIANAQGYGISWLNNPESLDKIECDLCVNWQEGACHIFQDHKEKY</sequence>
<dbReference type="OrthoDB" id="1684524at2"/>
<accession>L0K973</accession>
<reference evidence="2" key="1">
    <citation type="submission" date="2012-02" db="EMBL/GenBank/DDBJ databases">
        <title>The complete genome of Halobacteroides halobius DSM 5150.</title>
        <authorList>
            <person name="Lucas S."/>
            <person name="Copeland A."/>
            <person name="Lapidus A."/>
            <person name="Glavina del Rio T."/>
            <person name="Dalin E."/>
            <person name="Tice H."/>
            <person name="Bruce D."/>
            <person name="Goodwin L."/>
            <person name="Pitluck S."/>
            <person name="Peters L."/>
            <person name="Mikhailova N."/>
            <person name="Gu W."/>
            <person name="Kyrpides N."/>
            <person name="Mavromatis K."/>
            <person name="Ivanova N."/>
            <person name="Brettin T."/>
            <person name="Detter J.C."/>
            <person name="Han C."/>
            <person name="Larimer F."/>
            <person name="Land M."/>
            <person name="Hauser L."/>
            <person name="Markowitz V."/>
            <person name="Cheng J.-F."/>
            <person name="Hugenholtz P."/>
            <person name="Woyke T."/>
            <person name="Wu D."/>
            <person name="Tindall B."/>
            <person name="Pomrenke H."/>
            <person name="Brambilla E."/>
            <person name="Klenk H.-P."/>
            <person name="Eisen J.A."/>
        </authorList>
    </citation>
    <scope>NUCLEOTIDE SEQUENCE [LARGE SCALE GENOMIC DNA]</scope>
    <source>
        <strain evidence="2">ATCC 35273 / DSM 5150 / MD-1</strain>
    </source>
</reference>